<dbReference type="PIRSF" id="PIRSF000388">
    <property type="entry name" value="Pantoate_hydroxy_MeTrfase"/>
    <property type="match status" value="1"/>
</dbReference>
<name>A0ABP7P5G8_9GAMM</name>
<feature type="binding site" evidence="6">
    <location>
        <position position="116"/>
    </location>
    <ligand>
        <name>Mg(2+)</name>
        <dbReference type="ChEBI" id="CHEBI:18420"/>
    </ligand>
</feature>
<protein>
    <recommendedName>
        <fullName evidence="6">3-methyl-2-oxobutanoate hydroxymethyltransferase</fullName>
        <ecNumber evidence="6">2.1.2.11</ecNumber>
    </recommendedName>
    <alternativeName>
        <fullName evidence="6">Ketopantoate hydroxymethyltransferase</fullName>
        <shortName evidence="6">KPHMT</shortName>
    </alternativeName>
</protein>
<evidence type="ECO:0000256" key="6">
    <source>
        <dbReference type="HAMAP-Rule" id="MF_00156"/>
    </source>
</evidence>
<feature type="binding site" evidence="6">
    <location>
        <position position="86"/>
    </location>
    <ligand>
        <name>3-methyl-2-oxobutanoate</name>
        <dbReference type="ChEBI" id="CHEBI:11851"/>
    </ligand>
</feature>
<evidence type="ECO:0000256" key="2">
    <source>
        <dbReference type="ARBA" id="ARBA00011424"/>
    </source>
</evidence>
<comment type="function">
    <text evidence="6">Catalyzes the reversible reaction in which hydroxymethyl group from 5,10-methylenetetrahydrofolate is transferred onto alpha-ketoisovalerate to form ketopantoate.</text>
</comment>
<feature type="binding site" evidence="6">
    <location>
        <begin position="47"/>
        <end position="48"/>
    </location>
    <ligand>
        <name>3-methyl-2-oxobutanoate</name>
        <dbReference type="ChEBI" id="CHEBI:11851"/>
    </ligand>
</feature>
<keyword evidence="8" id="KW-1185">Reference proteome</keyword>
<comment type="subcellular location">
    <subcellularLocation>
        <location evidence="6">Cytoplasm</location>
    </subcellularLocation>
</comment>
<gene>
    <name evidence="6 7" type="primary">panB</name>
    <name evidence="7" type="ORF">GCM10022278_17810</name>
</gene>
<keyword evidence="4 6" id="KW-0808">Transferase</keyword>
<reference evidence="8" key="1">
    <citation type="journal article" date="2019" name="Int. J. Syst. Evol. Microbiol.">
        <title>The Global Catalogue of Microorganisms (GCM) 10K type strain sequencing project: providing services to taxonomists for standard genome sequencing and annotation.</title>
        <authorList>
            <consortium name="The Broad Institute Genomics Platform"/>
            <consortium name="The Broad Institute Genome Sequencing Center for Infectious Disease"/>
            <person name="Wu L."/>
            <person name="Ma J."/>
        </authorList>
    </citation>
    <scope>NUCLEOTIDE SEQUENCE [LARGE SCALE GENOMIC DNA]</scope>
    <source>
        <strain evidence="8">JCM 17555</strain>
    </source>
</reference>
<dbReference type="InterPro" id="IPR003700">
    <property type="entry name" value="Pantoate_hydroxy_MeTrfase"/>
</dbReference>
<dbReference type="SUPFAM" id="SSF51621">
    <property type="entry name" value="Phosphoenolpyruvate/pyruvate domain"/>
    <property type="match status" value="1"/>
</dbReference>
<evidence type="ECO:0000256" key="3">
    <source>
        <dbReference type="ARBA" id="ARBA00022655"/>
    </source>
</evidence>
<comment type="catalytic activity">
    <reaction evidence="6">
        <text>(6R)-5,10-methylene-5,6,7,8-tetrahydrofolate + 3-methyl-2-oxobutanoate + H2O = 2-dehydropantoate + (6S)-5,6,7,8-tetrahydrofolate</text>
        <dbReference type="Rhea" id="RHEA:11824"/>
        <dbReference type="ChEBI" id="CHEBI:11561"/>
        <dbReference type="ChEBI" id="CHEBI:11851"/>
        <dbReference type="ChEBI" id="CHEBI:15377"/>
        <dbReference type="ChEBI" id="CHEBI:15636"/>
        <dbReference type="ChEBI" id="CHEBI:57453"/>
        <dbReference type="EC" id="2.1.2.11"/>
    </reaction>
</comment>
<comment type="subunit">
    <text evidence="2 6">Homodecamer; pentamer of dimers.</text>
</comment>
<feature type="binding site" evidence="6">
    <location>
        <position position="86"/>
    </location>
    <ligand>
        <name>Mg(2+)</name>
        <dbReference type="ChEBI" id="CHEBI:18420"/>
    </ligand>
</feature>
<keyword evidence="3 6" id="KW-0566">Pantothenate biosynthesis</keyword>
<evidence type="ECO:0000313" key="8">
    <source>
        <dbReference type="Proteomes" id="UP001501337"/>
    </source>
</evidence>
<evidence type="ECO:0000256" key="5">
    <source>
        <dbReference type="ARBA" id="ARBA00022723"/>
    </source>
</evidence>
<dbReference type="Proteomes" id="UP001501337">
    <property type="component" value="Unassembled WGS sequence"/>
</dbReference>
<keyword evidence="5 6" id="KW-0479">Metal-binding</keyword>
<dbReference type="PANTHER" id="PTHR20881">
    <property type="entry name" value="3-METHYL-2-OXOBUTANOATE HYDROXYMETHYLTRANSFERASE"/>
    <property type="match status" value="1"/>
</dbReference>
<comment type="pathway">
    <text evidence="6">Cofactor biosynthesis; (R)-pantothenate biosynthesis; (R)-pantoate from 3-methyl-2-oxobutanoate: step 1/2.</text>
</comment>
<dbReference type="InterPro" id="IPR040442">
    <property type="entry name" value="Pyrv_kinase-like_dom_sf"/>
</dbReference>
<keyword evidence="6" id="KW-0963">Cytoplasm</keyword>
<comment type="similarity">
    <text evidence="1 6">Belongs to the PanB family.</text>
</comment>
<sequence>MSGPRITLSRLKKMAADKERIAVLTAYDAMFARTAELAGVEVLLIGDSLGMVLQGKESTVPVTTAEIAYHTECVARGSQTAFIMADMPFMTYNDTAMACRDAATLMRAGAHMVKLEGTGWLADVIAQLSRQGVPVCAHLGLTPQSVHKFGGYKVQGKTAEAAEIMLKDAYALVDAGADMLLLECVPPDLARRITESVAVPVVGIGAGADTDAQVLVMHDMLGLGERKPAKFVRNFMNGSESIQQAIERYVQAVKDGSFPAAEHCFAAVESGH</sequence>
<evidence type="ECO:0000256" key="1">
    <source>
        <dbReference type="ARBA" id="ARBA00008676"/>
    </source>
</evidence>
<feature type="binding site" evidence="6">
    <location>
        <position position="47"/>
    </location>
    <ligand>
        <name>Mg(2+)</name>
        <dbReference type="ChEBI" id="CHEBI:18420"/>
    </ligand>
</feature>
<dbReference type="EMBL" id="BAABBO010000009">
    <property type="protein sequence ID" value="GAA3960078.1"/>
    <property type="molecule type" value="Genomic_DNA"/>
</dbReference>
<evidence type="ECO:0000313" key="7">
    <source>
        <dbReference type="EMBL" id="GAA3960078.1"/>
    </source>
</evidence>
<evidence type="ECO:0000256" key="4">
    <source>
        <dbReference type="ARBA" id="ARBA00022679"/>
    </source>
</evidence>
<feature type="binding site" evidence="6">
    <location>
        <position position="114"/>
    </location>
    <ligand>
        <name>3-methyl-2-oxobutanoate</name>
        <dbReference type="ChEBI" id="CHEBI:11851"/>
    </ligand>
</feature>
<dbReference type="NCBIfam" id="NF001452">
    <property type="entry name" value="PRK00311.1"/>
    <property type="match status" value="1"/>
</dbReference>
<proteinExistence type="inferred from homology"/>
<dbReference type="CDD" id="cd06557">
    <property type="entry name" value="KPHMT-like"/>
    <property type="match status" value="1"/>
</dbReference>
<accession>A0ABP7P5G8</accession>
<dbReference type="InterPro" id="IPR015813">
    <property type="entry name" value="Pyrv/PenolPyrv_kinase-like_dom"/>
</dbReference>
<dbReference type="NCBIfam" id="TIGR00222">
    <property type="entry name" value="panB"/>
    <property type="match status" value="1"/>
</dbReference>
<dbReference type="Pfam" id="PF02548">
    <property type="entry name" value="Pantoate_transf"/>
    <property type="match status" value="1"/>
</dbReference>
<feature type="active site" description="Proton acceptor" evidence="6">
    <location>
        <position position="183"/>
    </location>
</feature>
<dbReference type="RefSeq" id="WP_344805450.1">
    <property type="nucleotide sequence ID" value="NZ_BAABBO010000009.1"/>
</dbReference>
<keyword evidence="6" id="KW-0460">Magnesium</keyword>
<organism evidence="7 8">
    <name type="scientific">Allohahella marinimesophila</name>
    <dbReference type="NCBI Taxonomy" id="1054972"/>
    <lineage>
        <taxon>Bacteria</taxon>
        <taxon>Pseudomonadati</taxon>
        <taxon>Pseudomonadota</taxon>
        <taxon>Gammaproteobacteria</taxon>
        <taxon>Oceanospirillales</taxon>
        <taxon>Hahellaceae</taxon>
        <taxon>Allohahella</taxon>
    </lineage>
</organism>
<dbReference type="PANTHER" id="PTHR20881:SF0">
    <property type="entry name" value="3-METHYL-2-OXOBUTANOATE HYDROXYMETHYLTRANSFERASE"/>
    <property type="match status" value="1"/>
</dbReference>
<comment type="caution">
    <text evidence="7">The sequence shown here is derived from an EMBL/GenBank/DDBJ whole genome shotgun (WGS) entry which is preliminary data.</text>
</comment>
<dbReference type="EC" id="2.1.2.11" evidence="6"/>
<dbReference type="Gene3D" id="3.20.20.60">
    <property type="entry name" value="Phosphoenolpyruvate-binding domains"/>
    <property type="match status" value="1"/>
</dbReference>
<comment type="cofactor">
    <cofactor evidence="6">
        <name>Mg(2+)</name>
        <dbReference type="ChEBI" id="CHEBI:18420"/>
    </cofactor>
    <text evidence="6">Binds 1 Mg(2+) ion per subunit.</text>
</comment>
<dbReference type="HAMAP" id="MF_00156">
    <property type="entry name" value="PanB"/>
    <property type="match status" value="1"/>
</dbReference>